<dbReference type="GO" id="GO:0005886">
    <property type="term" value="C:plasma membrane"/>
    <property type="evidence" value="ECO:0007669"/>
    <property type="project" value="UniProtKB-SubCell"/>
</dbReference>
<feature type="transmembrane region" description="Helical" evidence="8">
    <location>
        <begin position="1206"/>
        <end position="1234"/>
    </location>
</feature>
<evidence type="ECO:0000256" key="3">
    <source>
        <dbReference type="ARBA" id="ARBA00022475"/>
    </source>
</evidence>
<reference evidence="10" key="1">
    <citation type="journal article" date="2021" name="Proc. Natl. Acad. Sci. U.S.A.">
        <title>Three genomes in the algal genus Volvox reveal the fate of a haploid sex-determining region after a transition to homothallism.</title>
        <authorList>
            <person name="Yamamoto K."/>
            <person name="Hamaji T."/>
            <person name="Kawai-Toyooka H."/>
            <person name="Matsuzaki R."/>
            <person name="Takahashi F."/>
            <person name="Nishimura Y."/>
            <person name="Kawachi M."/>
            <person name="Noguchi H."/>
            <person name="Minakuchi Y."/>
            <person name="Umen J.G."/>
            <person name="Toyoda A."/>
            <person name="Nozaki H."/>
        </authorList>
    </citation>
    <scope>NUCLEOTIDE SEQUENCE</scope>
    <source>
        <strain evidence="10">NIES-3780</strain>
    </source>
</reference>
<dbReference type="InterPro" id="IPR004680">
    <property type="entry name" value="Cit_transptr-like_dom"/>
</dbReference>
<feature type="transmembrane region" description="Helical" evidence="8">
    <location>
        <begin position="197"/>
        <end position="220"/>
    </location>
</feature>
<evidence type="ECO:0000313" key="11">
    <source>
        <dbReference type="Proteomes" id="UP000747399"/>
    </source>
</evidence>
<feature type="transmembrane region" description="Helical" evidence="8">
    <location>
        <begin position="250"/>
        <end position="272"/>
    </location>
</feature>
<evidence type="ECO:0000259" key="9">
    <source>
        <dbReference type="Pfam" id="PF03600"/>
    </source>
</evidence>
<feature type="transmembrane region" description="Helical" evidence="8">
    <location>
        <begin position="81"/>
        <end position="104"/>
    </location>
</feature>
<comment type="caution">
    <text evidence="10">The sequence shown here is derived from an EMBL/GenBank/DDBJ whole genome shotgun (WGS) entry which is preliminary data.</text>
</comment>
<feature type="compositionally biased region" description="Low complexity" evidence="7">
    <location>
        <begin position="834"/>
        <end position="848"/>
    </location>
</feature>
<organism evidence="10 11">
    <name type="scientific">Volvox africanus</name>
    <dbReference type="NCBI Taxonomy" id="51714"/>
    <lineage>
        <taxon>Eukaryota</taxon>
        <taxon>Viridiplantae</taxon>
        <taxon>Chlorophyta</taxon>
        <taxon>core chlorophytes</taxon>
        <taxon>Chlorophyceae</taxon>
        <taxon>CS clade</taxon>
        <taxon>Chlamydomonadales</taxon>
        <taxon>Volvocaceae</taxon>
        <taxon>Volvox</taxon>
    </lineage>
</organism>
<evidence type="ECO:0000256" key="7">
    <source>
        <dbReference type="SAM" id="MobiDB-lite"/>
    </source>
</evidence>
<keyword evidence="4 8" id="KW-0812">Transmembrane</keyword>
<feature type="transmembrane region" description="Helical" evidence="8">
    <location>
        <begin position="37"/>
        <end position="61"/>
    </location>
</feature>
<keyword evidence="6 8" id="KW-0472">Membrane</keyword>
<dbReference type="Proteomes" id="UP000747399">
    <property type="component" value="Unassembled WGS sequence"/>
</dbReference>
<feature type="transmembrane region" description="Helical" evidence="8">
    <location>
        <begin position="168"/>
        <end position="191"/>
    </location>
</feature>
<feature type="transmembrane region" description="Helical" evidence="8">
    <location>
        <begin position="6"/>
        <end position="25"/>
    </location>
</feature>
<dbReference type="PANTHER" id="PTHR43302">
    <property type="entry name" value="TRANSPORTER ARSB-RELATED"/>
    <property type="match status" value="1"/>
</dbReference>
<evidence type="ECO:0000256" key="6">
    <source>
        <dbReference type="ARBA" id="ARBA00023136"/>
    </source>
</evidence>
<feature type="region of interest" description="Disordered" evidence="7">
    <location>
        <begin position="829"/>
        <end position="851"/>
    </location>
</feature>
<dbReference type="GO" id="GO:0055085">
    <property type="term" value="P:transmembrane transport"/>
    <property type="evidence" value="ECO:0007669"/>
    <property type="project" value="InterPro"/>
</dbReference>
<accession>A0A8J4BSP5</accession>
<protein>
    <recommendedName>
        <fullName evidence="9">Citrate transporter-like domain-containing protein</fullName>
    </recommendedName>
</protein>
<keyword evidence="5 8" id="KW-1133">Transmembrane helix</keyword>
<name>A0A8J4BSP5_9CHLO</name>
<feature type="domain" description="Citrate transporter-like" evidence="9">
    <location>
        <begin position="51"/>
        <end position="283"/>
    </location>
</feature>
<feature type="transmembrane region" description="Helical" evidence="8">
    <location>
        <begin position="116"/>
        <end position="132"/>
    </location>
</feature>
<evidence type="ECO:0000256" key="1">
    <source>
        <dbReference type="ARBA" id="ARBA00004651"/>
    </source>
</evidence>
<keyword evidence="3" id="KW-1003">Cell membrane</keyword>
<dbReference type="EMBL" id="BNCO01000111">
    <property type="protein sequence ID" value="GIL68201.1"/>
    <property type="molecule type" value="Genomic_DNA"/>
</dbReference>
<dbReference type="PANTHER" id="PTHR43302:SF5">
    <property type="entry name" value="TRANSPORTER ARSB-RELATED"/>
    <property type="match status" value="1"/>
</dbReference>
<comment type="subcellular location">
    <subcellularLocation>
        <location evidence="1">Cell membrane</location>
        <topology evidence="1">Multi-pass membrane protein</topology>
    </subcellularLocation>
</comment>
<feature type="region of interest" description="Disordered" evidence="7">
    <location>
        <begin position="794"/>
        <end position="815"/>
    </location>
</feature>
<keyword evidence="11" id="KW-1185">Reference proteome</keyword>
<evidence type="ECO:0000256" key="8">
    <source>
        <dbReference type="SAM" id="Phobius"/>
    </source>
</evidence>
<evidence type="ECO:0000256" key="5">
    <source>
        <dbReference type="ARBA" id="ARBA00022989"/>
    </source>
</evidence>
<feature type="transmembrane region" description="Helical" evidence="8">
    <location>
        <begin position="278"/>
        <end position="303"/>
    </location>
</feature>
<gene>
    <name evidence="10" type="ORF">Vafri_21467</name>
</gene>
<dbReference type="Pfam" id="PF03600">
    <property type="entry name" value="CitMHS"/>
    <property type="match status" value="1"/>
</dbReference>
<feature type="transmembrane region" description="Helical" evidence="8">
    <location>
        <begin position="1123"/>
        <end position="1146"/>
    </location>
</feature>
<keyword evidence="2" id="KW-0813">Transport</keyword>
<sequence length="1382" mass="139933">MKTPFHGALSLLVFLLTIICTYALAPQGLKVRIPRTRWSVFVSFCWIPWFSTALLIIFQAITFKEVGVALTGDGRLRPSSIIVTYISLAYLAISCEITGLYAWLALHAARWTRGRPVLLLGIFFGLSGALTAATGPDISLVALTPMILYTASAADLDPMSMAATHLGAASIWGMLVPVAGPINIIATHAFQLTFIDFLGWMALPTSAAAMVVFLLLCVLLHRHRLATVRQDVATRTLPYPDPGVMLHDQVGAACCSALLVGCLLALAVGPWLRWSGCLVAAVFALMAALFNLAASVGPLRAAIGRRSAYERRRRLQAELALQGLHRVVSDEDLADLLLSAAQDRDASFTRLATATANRIAAGVTPACTSLGSGGGTASAAQRRSVYGSGWSFAGLGSRPPSSSLISGGGSNSSLGYSLPSLASLGSCGGGGAAATAASVSPSPLRQWLSWRWSSFRGFFVAPGASSELVAAAADARADLRILRECVASVPAPAAAAMVAAEPPPPAAIDGSRYSAAAAGGKCGIAESAGAGGRIDLYRSKEPSLPLVSSELHQLLIHGTSASQDTLEWWAAAALAAHELVAARQGKLVVDTPAAVATVQQLALGNCLTGDGDGGAAAGSAGRGAIGGDTGGSLTSASPFANKAAMCFPGWDGHPAAASAVHWNGTTNAGTAYLQQGAVSGSRSDSLDGVSDGAMRMEGSQRLQLSHGNISTVANHRARAGTGAAQVDYVRGDHPRNTCGAYVQGSGSGGAGGDGIGKWKAACGRAEPGCTANASSSSDGGAVAADVTDTGCTGNNGSGRSGSDAPPACCDNPGRKLDHQPLGFAVVQSSPGVLPSSHFPHPQQSPGPQRWGSLTLGGLHGNQDERGSEQGDLAVAAFLPTTGRDVAAATDPDAPLLGHHPMMPPSSSTGVSFEGLFGCWRRRGTVLDSTAAEMVELLPARAAASDDPCHVVQVSPTPVASPTPSAGVGKPIVLPATSLTADSAPYISLPDCCNNGHGPLLSGSTCGPACLAATPTAADFSGLVDTCRLDPVKEPSRCRRSPFPSSVNVVTAGGTVGASNDGGMGHGSDGITGDDRSLDGGCGSGLNRYEGFGASGGSAAAASWSRYKLRRPSAALLMLGSREVGFLGTFAALPWANTVLLLGWFVLVEAMQVHGWIDVLAHFLTTIATVKEPTTSPTAYSAAAGATNPIAADVDATGAGGGSSVGAIAGAVFAIGWLSALLSIGMTGQLAALLLARVVMRPEFLATLQPVAAAASETTLTTGLISLTNNNNTVAAAAATAANSGVSTAAAAAAAVTNHGGSGFHGFGAVQRGAQLALVIAANIAPALSLSGSLTALRWGLGLRSLGVRMQCCKYMVSGLAPAVLVGTVAALLSLWGQCVVWP</sequence>
<feature type="transmembrane region" description="Helical" evidence="8">
    <location>
        <begin position="1354"/>
        <end position="1375"/>
    </location>
</feature>
<evidence type="ECO:0000313" key="10">
    <source>
        <dbReference type="EMBL" id="GIL68201.1"/>
    </source>
</evidence>
<proteinExistence type="predicted"/>
<evidence type="ECO:0000256" key="2">
    <source>
        <dbReference type="ARBA" id="ARBA00022448"/>
    </source>
</evidence>
<evidence type="ECO:0000256" key="4">
    <source>
        <dbReference type="ARBA" id="ARBA00022692"/>
    </source>
</evidence>